<protein>
    <submittedName>
        <fullName evidence="1">Uncharacterized protein</fullName>
    </submittedName>
</protein>
<dbReference type="AlphaFoldDB" id="A0A1G5G7Z1"/>
<name>A0A1G5G7Z1_9FIRM</name>
<organism evidence="1 2">
    <name type="scientific">Butyrivibrio hungatei</name>
    <dbReference type="NCBI Taxonomy" id="185008"/>
    <lineage>
        <taxon>Bacteria</taxon>
        <taxon>Bacillati</taxon>
        <taxon>Bacillota</taxon>
        <taxon>Clostridia</taxon>
        <taxon>Lachnospirales</taxon>
        <taxon>Lachnospiraceae</taxon>
        <taxon>Butyrivibrio</taxon>
    </lineage>
</organism>
<proteinExistence type="predicted"/>
<dbReference type="RefSeq" id="WP_074463155.1">
    <property type="nucleotide sequence ID" value="NZ_FMUR01000019.1"/>
</dbReference>
<gene>
    <name evidence="1" type="ORF">SAMN02910451_02740</name>
</gene>
<sequence>MIGDDEVYDDYFKFGTEIGAVDYKDTETKTGEKCRVVDCIVPTYGVEYKAVMTDSGKIYLSLNVGGEGDKLYTNDSEYTEKNVPETVEE</sequence>
<dbReference type="EMBL" id="FMUR01000019">
    <property type="protein sequence ID" value="SCY47429.1"/>
    <property type="molecule type" value="Genomic_DNA"/>
</dbReference>
<evidence type="ECO:0000313" key="2">
    <source>
        <dbReference type="Proteomes" id="UP000183047"/>
    </source>
</evidence>
<dbReference type="OrthoDB" id="2005389at2"/>
<accession>A0A1G5G7Z1</accession>
<keyword evidence="2" id="KW-1185">Reference proteome</keyword>
<evidence type="ECO:0000313" key="1">
    <source>
        <dbReference type="EMBL" id="SCY47429.1"/>
    </source>
</evidence>
<dbReference type="Proteomes" id="UP000183047">
    <property type="component" value="Unassembled WGS sequence"/>
</dbReference>
<reference evidence="2" key="1">
    <citation type="submission" date="2016-10" db="EMBL/GenBank/DDBJ databases">
        <authorList>
            <person name="Varghese N."/>
            <person name="Submissions S."/>
        </authorList>
    </citation>
    <scope>NUCLEOTIDE SEQUENCE [LARGE SCALE GENOMIC DNA]</scope>
    <source>
        <strain evidence="2">XBD2006</strain>
    </source>
</reference>